<gene>
    <name evidence="1" type="ORF">S101447_00919</name>
</gene>
<dbReference type="GeneID" id="66351639"/>
<dbReference type="RefSeq" id="WP_019087813.1">
    <property type="nucleotide sequence ID" value="NZ_CP021524.1"/>
</dbReference>
<accession>A0A1Y0UVS5</accession>
<sequence>MTHLPIVGYINPLVADALRDPTSGINVTQLRAERNGPVSAPLVLKADADAVIGILKLEITHKDENISTLKESLQSAQKERDAALGYVNSLQSALAEIQKGVEALNDPIEALEARTSRNTRAGEKA</sequence>
<name>A0A1Y0UVS5_9PROT</name>
<dbReference type="AlphaFoldDB" id="A0A1Y0UVS5"/>
<organism evidence="1 2">
    <name type="scientific">Acetobacter ascendens</name>
    <dbReference type="NCBI Taxonomy" id="481146"/>
    <lineage>
        <taxon>Bacteria</taxon>
        <taxon>Pseudomonadati</taxon>
        <taxon>Pseudomonadota</taxon>
        <taxon>Alphaproteobacteria</taxon>
        <taxon>Acetobacterales</taxon>
        <taxon>Acetobacteraceae</taxon>
        <taxon>Acetobacter</taxon>
    </lineage>
</organism>
<dbReference type="EMBL" id="CP021524">
    <property type="protein sequence ID" value="ARW10021.1"/>
    <property type="molecule type" value="Genomic_DNA"/>
</dbReference>
<evidence type="ECO:0000313" key="2">
    <source>
        <dbReference type="Proteomes" id="UP000195633"/>
    </source>
</evidence>
<protein>
    <submittedName>
        <fullName evidence="1">Uncharacterized protein</fullName>
    </submittedName>
</protein>
<evidence type="ECO:0000313" key="1">
    <source>
        <dbReference type="EMBL" id="ARW10021.1"/>
    </source>
</evidence>
<proteinExistence type="predicted"/>
<reference evidence="1 2" key="1">
    <citation type="submission" date="2017-05" db="EMBL/GenBank/DDBJ databases">
        <title>Genome sequence of Acetobacter pasteurianus subsp. ascendens strain SRCM101447.</title>
        <authorList>
            <person name="Cho S.H."/>
        </authorList>
    </citation>
    <scope>NUCLEOTIDE SEQUENCE [LARGE SCALE GENOMIC DNA]</scope>
    <source>
        <strain evidence="1 2">SRCM101447</strain>
    </source>
</reference>
<dbReference type="Proteomes" id="UP000195633">
    <property type="component" value="Chromosome"/>
</dbReference>